<protein>
    <submittedName>
        <fullName evidence="1">Uncharacterized protein</fullName>
    </submittedName>
</protein>
<accession>A0ACD3YW45</accession>
<dbReference type="Proteomes" id="UP000830768">
    <property type="component" value="Chromosome 3"/>
</dbReference>
<evidence type="ECO:0000313" key="2">
    <source>
        <dbReference type="Proteomes" id="UP000830768"/>
    </source>
</evidence>
<organism evidence="1 2">
    <name type="scientific">Fusarium solani subsp. cucurbitae</name>
    <name type="common">Neocosmosporum cucurbitae</name>
    <dbReference type="NCBI Taxonomy" id="2747967"/>
    <lineage>
        <taxon>Eukaryota</taxon>
        <taxon>Fungi</taxon>
        <taxon>Dikarya</taxon>
        <taxon>Ascomycota</taxon>
        <taxon>Pezizomycotina</taxon>
        <taxon>Sordariomycetes</taxon>
        <taxon>Hypocreomycetidae</taxon>
        <taxon>Hypocreales</taxon>
        <taxon>Nectriaceae</taxon>
        <taxon>Fusarium</taxon>
        <taxon>Fusarium solani species complex</taxon>
    </lineage>
</organism>
<sequence length="725" mass="80225">MAAAVDSLREAGFSGDIIDANSSEFTTASKRFSAIFNSPARLIAFPGTPEDVSIAVLFASRTNLPLAVKCGGHHAGGASAIDDGLVIDLSHLKGIKINKERSEVTVAGGCLWGEVYTALRDEGLACVGGGVHNVGIGGHLLGGKKTLLVRIDPLLTAGFQGGYGPLTQRYGMACDNIVSATVVLANGQILQASNKQNPDLFWGIKGASSNFGIAVELVLKTFPDPGQWVFRSLAFSPDDMQTLVPRFVQHVNSYQLSDDVIIVFLNFVRGPGNKPLVLLNFTLQGTVDQFSNVFKSFLDKMKPLNDSLTSFPSLVELSHCLDDLLLDGPPRIATGALPVMNITSTLVYKLWERWLEYTDRYPEASSTKVVFEMHKAKRVRPETSCIRATEQGHSMILISEEQWIHEGNQLVRQQQIQDWGKDFGVWANGSMPNETAEDCWGQNYPRLQKLKNTPSNDDGVTSVTVDYSDAASLTEALERHEIHTVICCLPYEGNALEVGQGNLIKASDASVYTKRFVPSAFGINYPKEAVEELPVLKHYFQAIETLRQSSLEWTIFQNGCFLDYWGHPHIKSYLRPSLFGIDIAGKVAAIPGDGDTRFTVTYSFDVAKYVVAALDLDEWPETTRIAGDIITWKEFVNLAESTTGSKFEVFYDPIEKLEKGELTELPSQIPCYATFPKPRFQWFMAIFSRWTADEEVCYIPAELNSKFTGIQPMTVKDMLETYWRA</sequence>
<reference evidence="1" key="1">
    <citation type="submission" date="2021-11" db="EMBL/GenBank/DDBJ databases">
        <title>Fusarium solani-melongenae Genome sequencing and assembly.</title>
        <authorList>
            <person name="Xie S."/>
            <person name="Huang L."/>
            <person name="Zhang X."/>
        </authorList>
    </citation>
    <scope>NUCLEOTIDE SEQUENCE</scope>
    <source>
        <strain evidence="1">CRI 24-3</strain>
    </source>
</reference>
<keyword evidence="2" id="KW-1185">Reference proteome</keyword>
<dbReference type="EMBL" id="CP090032">
    <property type="protein sequence ID" value="UPK92088.1"/>
    <property type="molecule type" value="Genomic_DNA"/>
</dbReference>
<proteinExistence type="predicted"/>
<name>A0ACD3YW45_FUSSC</name>
<gene>
    <name evidence="1" type="ORF">LCI18_003023</name>
</gene>
<evidence type="ECO:0000313" key="1">
    <source>
        <dbReference type="EMBL" id="UPK92088.1"/>
    </source>
</evidence>